<dbReference type="Pfam" id="PF11003">
    <property type="entry name" value="DUF2842"/>
    <property type="match status" value="1"/>
</dbReference>
<protein>
    <recommendedName>
        <fullName evidence="4">DUF2842 domain-containing protein</fullName>
    </recommendedName>
</protein>
<evidence type="ECO:0000256" key="1">
    <source>
        <dbReference type="SAM" id="Phobius"/>
    </source>
</evidence>
<sequence>MSTLPKVLMGGTLKGKFPNRRRQEQQLTQRQRKAIGTVVSIVSIIVWAVIGMWLYELWLVDAPNWAHLIFFVLFGLAWIFPAMIVIRWMAKPDSK</sequence>
<dbReference type="AlphaFoldDB" id="A0A916RCS2"/>
<reference evidence="2 3" key="1">
    <citation type="journal article" date="2014" name="Int. J. Syst. Evol. Microbiol.">
        <title>Complete genome sequence of Corynebacterium casei LMG S-19264T (=DSM 44701T), isolated from a smear-ripened cheese.</title>
        <authorList>
            <consortium name="US DOE Joint Genome Institute (JGI-PGF)"/>
            <person name="Walter F."/>
            <person name="Albersmeier A."/>
            <person name="Kalinowski J."/>
            <person name="Ruckert C."/>
        </authorList>
    </citation>
    <scope>NUCLEOTIDE SEQUENCE [LARGE SCALE GENOMIC DNA]</scope>
    <source>
        <strain evidence="2 3">CGMCC 1.15896</strain>
    </source>
</reference>
<keyword evidence="1" id="KW-1133">Transmembrane helix</keyword>
<dbReference type="Proteomes" id="UP000596977">
    <property type="component" value="Unassembled WGS sequence"/>
</dbReference>
<evidence type="ECO:0008006" key="4">
    <source>
        <dbReference type="Google" id="ProtNLM"/>
    </source>
</evidence>
<proteinExistence type="predicted"/>
<dbReference type="InterPro" id="IPR021265">
    <property type="entry name" value="DUF2842"/>
</dbReference>
<gene>
    <name evidence="2" type="ORF">GCM10011499_21620</name>
</gene>
<evidence type="ECO:0000313" key="2">
    <source>
        <dbReference type="EMBL" id="GGA51269.1"/>
    </source>
</evidence>
<accession>A0A916RCS2</accession>
<organism evidence="2 3">
    <name type="scientific">Pelagibacterium lentulum</name>
    <dbReference type="NCBI Taxonomy" id="2029865"/>
    <lineage>
        <taxon>Bacteria</taxon>
        <taxon>Pseudomonadati</taxon>
        <taxon>Pseudomonadota</taxon>
        <taxon>Alphaproteobacteria</taxon>
        <taxon>Hyphomicrobiales</taxon>
        <taxon>Devosiaceae</taxon>
        <taxon>Pelagibacterium</taxon>
    </lineage>
</organism>
<evidence type="ECO:0000313" key="3">
    <source>
        <dbReference type="Proteomes" id="UP000596977"/>
    </source>
</evidence>
<dbReference type="EMBL" id="BMKB01000003">
    <property type="protein sequence ID" value="GGA51269.1"/>
    <property type="molecule type" value="Genomic_DNA"/>
</dbReference>
<keyword evidence="1" id="KW-0472">Membrane</keyword>
<feature type="transmembrane region" description="Helical" evidence="1">
    <location>
        <begin position="67"/>
        <end position="90"/>
    </location>
</feature>
<keyword evidence="1" id="KW-0812">Transmembrane</keyword>
<comment type="caution">
    <text evidence="2">The sequence shown here is derived from an EMBL/GenBank/DDBJ whole genome shotgun (WGS) entry which is preliminary data.</text>
</comment>
<feature type="transmembrane region" description="Helical" evidence="1">
    <location>
        <begin position="34"/>
        <end position="55"/>
    </location>
</feature>
<name>A0A916RCS2_9HYPH</name>
<keyword evidence="3" id="KW-1185">Reference proteome</keyword>